<dbReference type="Pfam" id="PF00391">
    <property type="entry name" value="PEP-utilizers"/>
    <property type="match status" value="1"/>
</dbReference>
<feature type="domain" description="Pyruvate phosphate dikinase AMP/ATP-binding" evidence="16">
    <location>
        <begin position="133"/>
        <end position="432"/>
    </location>
</feature>
<keyword evidence="8" id="KW-0479">Metal-binding</keyword>
<evidence type="ECO:0000259" key="15">
    <source>
        <dbReference type="Pfam" id="PF00391"/>
    </source>
</evidence>
<evidence type="ECO:0000256" key="3">
    <source>
        <dbReference type="ARBA" id="ARBA00004742"/>
    </source>
</evidence>
<gene>
    <name evidence="17" type="ORF">DPQ33_17090</name>
</gene>
<dbReference type="GO" id="GO:0005524">
    <property type="term" value="F:ATP binding"/>
    <property type="evidence" value="ECO:0007669"/>
    <property type="project" value="UniProtKB-KW"/>
</dbReference>
<name>A0A7M3MAE8_9BACT</name>
<dbReference type="Gene3D" id="3.50.30.10">
    <property type="entry name" value="Phosphohistidine domain"/>
    <property type="match status" value="1"/>
</dbReference>
<dbReference type="InterPro" id="IPR036637">
    <property type="entry name" value="Phosphohistidine_dom_sf"/>
</dbReference>
<dbReference type="PANTHER" id="PTHR43030">
    <property type="entry name" value="PHOSPHOENOLPYRUVATE SYNTHASE"/>
    <property type="match status" value="1"/>
</dbReference>
<sequence>MFKKFRSLFSLRAGTPEDEQRIVESFKDKYNNFRDLLESNSELLQIIAELQDALTGETIFGTAFLRSQAARATFHGSRIVASLNGMSGGRYHALETTAARLHAQIRDVVSPEHPAGDIPYVMPYSSIDKNSVDWVGGKNANLGEMSTVLELAVPRGFAITTAAYRDILAHNDILDAIQSISQEIIPDDTKSMIQGSEDIQRLILSASIPPDVAAEIEHAWEVHFEAAGVSGVAVRSSAVGEDSELSYAGQYLSILNVTRERLLTSYLMVLASLFTPRAISYRLYKGVPLEETAMSVACLEMVDSLASGVMYSRHPYNPADDNVLINAVWGLGPYAVDGVVSPDTYRVGKATAQLLSREVSHKVVQLISKPEGGVEERPVPLELVDAPCLDESRIMQLAEFSTLLETHYGCPQDTEWAFDRKGRVVLLQTRPLGIDLTPPKGIARAEPVPGYQVLLEGGEAACPGVGCGPVRHVEREEDIADFPSGAVLVARHSSPKYVVIMRNSAAVVTDSGSVTGHMASLAREFKVPALLNTHDATSKLQDGEIVTVDAWSRRIYAGKVVELLKGSSSRQSIMKGTPVHEKLQRLAALIVPLTLTDPKSKYFTPENCKTLHDVMRYAHERSYAEMFSINDVTSHQSSLTVRLDAPVPFDLYLIDLGDGVAPEYAGHRNVPLDSIRSVPFRALLQGMMHEGLQSREPRPIHLKGFLSVLSQQVLSPPNLANERFGDRSYALISEKYVNFSSRVGYHYGIIDAYCGLTVNKNYVNFEFKGGAADEMRRNRRARAIARILGNLGFDVEATGDRVVARYQKYEQEETEERLDALGRLLIFTRQMDMLMNSEQSVEHAVECFLAGRYDLSDARS</sequence>
<evidence type="ECO:0000256" key="1">
    <source>
        <dbReference type="ARBA" id="ARBA00001946"/>
    </source>
</evidence>
<dbReference type="Proteomes" id="UP000448292">
    <property type="component" value="Unassembled WGS sequence"/>
</dbReference>
<dbReference type="UniPathway" id="UPA00138"/>
<evidence type="ECO:0000256" key="9">
    <source>
        <dbReference type="ARBA" id="ARBA00022741"/>
    </source>
</evidence>
<dbReference type="RefSeq" id="WP_144304446.1">
    <property type="nucleotide sequence ID" value="NZ_QMIE01000022.1"/>
</dbReference>
<dbReference type="Gene3D" id="3.30.470.20">
    <property type="entry name" value="ATP-grasp fold, B domain"/>
    <property type="match status" value="1"/>
</dbReference>
<dbReference type="SUPFAM" id="SSF52009">
    <property type="entry name" value="Phosphohistidine domain"/>
    <property type="match status" value="1"/>
</dbReference>
<evidence type="ECO:0000256" key="6">
    <source>
        <dbReference type="ARBA" id="ARBA00021623"/>
    </source>
</evidence>
<dbReference type="Pfam" id="PF01326">
    <property type="entry name" value="PPDK_N"/>
    <property type="match status" value="1"/>
</dbReference>
<keyword evidence="12" id="KW-0460">Magnesium</keyword>
<organism evidence="17 18">
    <name type="scientific">Oceanidesulfovibrio indonesiensis</name>
    <dbReference type="NCBI Taxonomy" id="54767"/>
    <lineage>
        <taxon>Bacteria</taxon>
        <taxon>Pseudomonadati</taxon>
        <taxon>Thermodesulfobacteriota</taxon>
        <taxon>Desulfovibrionia</taxon>
        <taxon>Desulfovibrionales</taxon>
        <taxon>Desulfovibrionaceae</taxon>
        <taxon>Oceanidesulfovibrio</taxon>
    </lineage>
</organism>
<evidence type="ECO:0000256" key="8">
    <source>
        <dbReference type="ARBA" id="ARBA00022723"/>
    </source>
</evidence>
<evidence type="ECO:0000256" key="7">
    <source>
        <dbReference type="ARBA" id="ARBA00022679"/>
    </source>
</evidence>
<evidence type="ECO:0000259" key="16">
    <source>
        <dbReference type="Pfam" id="PF01326"/>
    </source>
</evidence>
<dbReference type="InterPro" id="IPR008279">
    <property type="entry name" value="PEP-util_enz_mobile_dom"/>
</dbReference>
<dbReference type="OrthoDB" id="9760711at2"/>
<protein>
    <recommendedName>
        <fullName evidence="6">Phosphoenolpyruvate synthase</fullName>
        <ecNumber evidence="5">2.7.9.2</ecNumber>
    </recommendedName>
    <alternativeName>
        <fullName evidence="13">Pyruvate, water dikinase</fullName>
    </alternativeName>
</protein>
<dbReference type="EC" id="2.7.9.2" evidence="5"/>
<keyword evidence="10" id="KW-0418">Kinase</keyword>
<dbReference type="EMBL" id="QMIE01000022">
    <property type="protein sequence ID" value="TVM14612.1"/>
    <property type="molecule type" value="Genomic_DNA"/>
</dbReference>
<comment type="similarity">
    <text evidence="4">Belongs to the PEP-utilizing enzyme family.</text>
</comment>
<accession>A0A7M3MAE8</accession>
<evidence type="ECO:0000256" key="2">
    <source>
        <dbReference type="ARBA" id="ARBA00002988"/>
    </source>
</evidence>
<evidence type="ECO:0000256" key="11">
    <source>
        <dbReference type="ARBA" id="ARBA00022840"/>
    </source>
</evidence>
<dbReference type="GO" id="GO:0008986">
    <property type="term" value="F:pyruvate, water dikinase activity"/>
    <property type="evidence" value="ECO:0007669"/>
    <property type="project" value="UniProtKB-EC"/>
</dbReference>
<dbReference type="AlphaFoldDB" id="A0A7M3MAE8"/>
<comment type="catalytic activity">
    <reaction evidence="14">
        <text>pyruvate + ATP + H2O = phosphoenolpyruvate + AMP + phosphate + 2 H(+)</text>
        <dbReference type="Rhea" id="RHEA:11364"/>
        <dbReference type="ChEBI" id="CHEBI:15361"/>
        <dbReference type="ChEBI" id="CHEBI:15377"/>
        <dbReference type="ChEBI" id="CHEBI:15378"/>
        <dbReference type="ChEBI" id="CHEBI:30616"/>
        <dbReference type="ChEBI" id="CHEBI:43474"/>
        <dbReference type="ChEBI" id="CHEBI:58702"/>
        <dbReference type="ChEBI" id="CHEBI:456215"/>
        <dbReference type="EC" id="2.7.9.2"/>
    </reaction>
</comment>
<evidence type="ECO:0000256" key="5">
    <source>
        <dbReference type="ARBA" id="ARBA00011996"/>
    </source>
</evidence>
<keyword evidence="11" id="KW-0067">ATP-binding</keyword>
<dbReference type="InterPro" id="IPR013815">
    <property type="entry name" value="ATP_grasp_subdomain_1"/>
</dbReference>
<reference evidence="17 18" key="1">
    <citation type="submission" date="2018-06" db="EMBL/GenBank/DDBJ databases">
        <title>Complete genome of Desulfovibrio indonesiensis P37SLT.</title>
        <authorList>
            <person name="Crispim J.S."/>
            <person name="Vidigal P.M.P."/>
            <person name="Silva L.C.F."/>
            <person name="Laguardia C.N."/>
            <person name="Araujo L.C."/>
            <person name="Dias R.S."/>
            <person name="Sousa M.P."/>
            <person name="Paula S.O."/>
            <person name="Silva C."/>
        </authorList>
    </citation>
    <scope>NUCLEOTIDE SEQUENCE [LARGE SCALE GENOMIC DNA]</scope>
    <source>
        <strain evidence="17 18">P37SLT</strain>
    </source>
</reference>
<dbReference type="PANTHER" id="PTHR43030:SF1">
    <property type="entry name" value="PHOSPHOENOLPYRUVATE SYNTHASE"/>
    <property type="match status" value="1"/>
</dbReference>
<evidence type="ECO:0000256" key="12">
    <source>
        <dbReference type="ARBA" id="ARBA00022842"/>
    </source>
</evidence>
<feature type="domain" description="PEP-utilising enzyme mobile" evidence="15">
    <location>
        <begin position="482"/>
        <end position="550"/>
    </location>
</feature>
<evidence type="ECO:0000256" key="4">
    <source>
        <dbReference type="ARBA" id="ARBA00007837"/>
    </source>
</evidence>
<comment type="caution">
    <text evidence="17">The sequence shown here is derived from an EMBL/GenBank/DDBJ whole genome shotgun (WGS) entry which is preliminary data.</text>
</comment>
<keyword evidence="18" id="KW-1185">Reference proteome</keyword>
<dbReference type="Gene3D" id="3.30.1490.20">
    <property type="entry name" value="ATP-grasp fold, A domain"/>
    <property type="match status" value="1"/>
</dbReference>
<dbReference type="InterPro" id="IPR002192">
    <property type="entry name" value="PPDK_AMP/ATP-bd"/>
</dbReference>
<dbReference type="SUPFAM" id="SSF56059">
    <property type="entry name" value="Glutathione synthetase ATP-binding domain-like"/>
    <property type="match status" value="1"/>
</dbReference>
<comment type="pathway">
    <text evidence="3">Carbohydrate biosynthesis; gluconeogenesis.</text>
</comment>
<proteinExistence type="inferred from homology"/>
<keyword evidence="9" id="KW-0547">Nucleotide-binding</keyword>
<evidence type="ECO:0000256" key="13">
    <source>
        <dbReference type="ARBA" id="ARBA00033470"/>
    </source>
</evidence>
<comment type="cofactor">
    <cofactor evidence="1">
        <name>Mg(2+)</name>
        <dbReference type="ChEBI" id="CHEBI:18420"/>
    </cofactor>
</comment>
<comment type="function">
    <text evidence="2">Catalyzes the phosphorylation of pyruvate to phosphoenolpyruvate.</text>
</comment>
<evidence type="ECO:0000256" key="14">
    <source>
        <dbReference type="ARBA" id="ARBA00047700"/>
    </source>
</evidence>
<evidence type="ECO:0000313" key="18">
    <source>
        <dbReference type="Proteomes" id="UP000448292"/>
    </source>
</evidence>
<dbReference type="GO" id="GO:0006094">
    <property type="term" value="P:gluconeogenesis"/>
    <property type="evidence" value="ECO:0007669"/>
    <property type="project" value="UniProtKB-UniPathway"/>
</dbReference>
<keyword evidence="7" id="KW-0808">Transferase</keyword>
<dbReference type="InterPro" id="IPR006319">
    <property type="entry name" value="PEP_synth"/>
</dbReference>
<evidence type="ECO:0000256" key="10">
    <source>
        <dbReference type="ARBA" id="ARBA00022777"/>
    </source>
</evidence>
<dbReference type="GO" id="GO:0046872">
    <property type="term" value="F:metal ion binding"/>
    <property type="evidence" value="ECO:0007669"/>
    <property type="project" value="UniProtKB-KW"/>
</dbReference>
<keyword evidence="17" id="KW-0670">Pyruvate</keyword>
<evidence type="ECO:0000313" key="17">
    <source>
        <dbReference type="EMBL" id="TVM14612.1"/>
    </source>
</evidence>